<dbReference type="InterPro" id="IPR053139">
    <property type="entry name" value="Surface_bspA-like"/>
</dbReference>
<dbReference type="AlphaFoldDB" id="A0A4Q5GBA0"/>
<dbReference type="RefSeq" id="WP_082246511.1">
    <property type="nucleotide sequence ID" value="NZ_JAAISX010000034.1"/>
</dbReference>
<dbReference type="EMBL" id="RCXQ01000050">
    <property type="protein sequence ID" value="RYT59984.1"/>
    <property type="molecule type" value="Genomic_DNA"/>
</dbReference>
<dbReference type="GeneID" id="79805640"/>
<gene>
    <name evidence="1" type="ORF">EAI82_16155</name>
</gene>
<sequence length="123" mass="13712">MKSIELPKQVTTIGANAFMRCSRIKTLEIPGNVQTIGKTAFAKCTGLEELEIEEGVQTVEEAAFAECSSLNAMILPKSVSNFATNFVTDYNPVKRICYRGTREQWIAANLSSDNFYNAKEYIM</sequence>
<comment type="caution">
    <text evidence="1">The sequence shown here is derived from an EMBL/GenBank/DDBJ whole genome shotgun (WGS) entry which is preliminary data.</text>
</comment>
<dbReference type="Pfam" id="PF13306">
    <property type="entry name" value="LRR_5"/>
    <property type="match status" value="1"/>
</dbReference>
<organism evidence="1 2">
    <name type="scientific">Blautia obeum</name>
    <dbReference type="NCBI Taxonomy" id="40520"/>
    <lineage>
        <taxon>Bacteria</taxon>
        <taxon>Bacillati</taxon>
        <taxon>Bacillota</taxon>
        <taxon>Clostridia</taxon>
        <taxon>Lachnospirales</taxon>
        <taxon>Lachnospiraceae</taxon>
        <taxon>Blautia</taxon>
    </lineage>
</organism>
<reference evidence="1 2" key="1">
    <citation type="journal article" date="2019" name="Science, e1252229">
        <title>Invertible promoters mediate bacterial phase variation, antibiotic resistance, and host adaptation in the gut.</title>
        <authorList>
            <person name="Jiang X."/>
            <person name="Hall A.B."/>
            <person name="Arthur T.D."/>
            <person name="Plichta D.R."/>
            <person name="Covington C.T."/>
            <person name="Poyet M."/>
            <person name="Crothers J."/>
            <person name="Moses P.L."/>
            <person name="Tolonen A.C."/>
            <person name="Vlamakis H."/>
            <person name="Alm E.J."/>
            <person name="Xavier R.J."/>
        </authorList>
    </citation>
    <scope>NUCLEOTIDE SEQUENCE [LARGE SCALE GENOMIC DNA]</scope>
    <source>
        <strain evidence="2">af_0058</strain>
    </source>
</reference>
<dbReference type="InterPro" id="IPR032675">
    <property type="entry name" value="LRR_dom_sf"/>
</dbReference>
<evidence type="ECO:0000313" key="2">
    <source>
        <dbReference type="Proteomes" id="UP000293506"/>
    </source>
</evidence>
<accession>A0A4Q5GBA0</accession>
<evidence type="ECO:0000313" key="1">
    <source>
        <dbReference type="EMBL" id="RYT59984.1"/>
    </source>
</evidence>
<proteinExistence type="predicted"/>
<dbReference type="PANTHER" id="PTHR45661">
    <property type="entry name" value="SURFACE ANTIGEN"/>
    <property type="match status" value="1"/>
</dbReference>
<dbReference type="InterPro" id="IPR026906">
    <property type="entry name" value="LRR_5"/>
</dbReference>
<dbReference type="Gene3D" id="3.80.10.10">
    <property type="entry name" value="Ribonuclease Inhibitor"/>
    <property type="match status" value="1"/>
</dbReference>
<protein>
    <submittedName>
        <fullName evidence="1">Leucine-rich repeat domain-containing protein</fullName>
    </submittedName>
</protein>
<name>A0A4Q5GBA0_9FIRM</name>
<dbReference type="Proteomes" id="UP000293506">
    <property type="component" value="Unassembled WGS sequence"/>
</dbReference>
<dbReference type="PANTHER" id="PTHR45661:SF3">
    <property type="entry name" value="IG-LIKE DOMAIN-CONTAINING PROTEIN"/>
    <property type="match status" value="1"/>
</dbReference>
<dbReference type="SUPFAM" id="SSF52058">
    <property type="entry name" value="L domain-like"/>
    <property type="match status" value="1"/>
</dbReference>